<evidence type="ECO:0000313" key="3">
    <source>
        <dbReference type="EMBL" id="GGB07389.1"/>
    </source>
</evidence>
<comment type="caution">
    <text evidence="3">The sequence shown here is derived from an EMBL/GenBank/DDBJ whole genome shotgun (WGS) entry which is preliminary data.</text>
</comment>
<sequence>MKIGVIGDIHEDIVALRAALTLLEQAGCTEIICLGDIVGFKVNTYHYLDTRSAHECIAMVRANCSATVIGNNDLYQIKKLPRHRSGFDFPDNWYDLDFYQRKALAGHQLFLYEDVQLNALLTKADRAWLESLPDVHVGDFDGLRVLFSHFAYPDLLGLRTYFPKRAEEFQEHLGFIGQHGCVIGISGHMHFEGLSRVNDVELRRQGFGRYPFSRDLQYWYGPCVARCQFNNGFLVIDTETSIVEAVALSL</sequence>
<reference evidence="3" key="2">
    <citation type="submission" date="2020-09" db="EMBL/GenBank/DDBJ databases">
        <authorList>
            <person name="Sun Q."/>
            <person name="Zhou Y."/>
        </authorList>
    </citation>
    <scope>NUCLEOTIDE SEQUENCE</scope>
    <source>
        <strain evidence="3">CGMCC 1.15448</strain>
    </source>
</reference>
<dbReference type="InterPro" id="IPR029052">
    <property type="entry name" value="Metallo-depent_PP-like"/>
</dbReference>
<comment type="similarity">
    <text evidence="1">Belongs to the metallophosphoesterase superfamily. YfcE family.</text>
</comment>
<dbReference type="Gene3D" id="3.60.21.10">
    <property type="match status" value="1"/>
</dbReference>
<accession>A0A8J2UEQ2</accession>
<protein>
    <recommendedName>
        <fullName evidence="2">Calcineurin-like phosphoesterase domain-containing protein</fullName>
    </recommendedName>
</protein>
<organism evidence="3 4">
    <name type="scientific">Puia dinghuensis</name>
    <dbReference type="NCBI Taxonomy" id="1792502"/>
    <lineage>
        <taxon>Bacteria</taxon>
        <taxon>Pseudomonadati</taxon>
        <taxon>Bacteroidota</taxon>
        <taxon>Chitinophagia</taxon>
        <taxon>Chitinophagales</taxon>
        <taxon>Chitinophagaceae</taxon>
        <taxon>Puia</taxon>
    </lineage>
</organism>
<dbReference type="Proteomes" id="UP000607559">
    <property type="component" value="Unassembled WGS sequence"/>
</dbReference>
<feature type="domain" description="Calcineurin-like phosphoesterase" evidence="2">
    <location>
        <begin position="1"/>
        <end position="199"/>
    </location>
</feature>
<name>A0A8J2UEQ2_9BACT</name>
<evidence type="ECO:0000259" key="2">
    <source>
        <dbReference type="Pfam" id="PF12850"/>
    </source>
</evidence>
<dbReference type="InterPro" id="IPR024654">
    <property type="entry name" value="Calcineurin-like_PHP_lpxH"/>
</dbReference>
<evidence type="ECO:0000313" key="4">
    <source>
        <dbReference type="Proteomes" id="UP000607559"/>
    </source>
</evidence>
<gene>
    <name evidence="3" type="ORF">GCM10011511_33580</name>
</gene>
<dbReference type="EMBL" id="BMJC01000003">
    <property type="protein sequence ID" value="GGB07389.1"/>
    <property type="molecule type" value="Genomic_DNA"/>
</dbReference>
<keyword evidence="4" id="KW-1185">Reference proteome</keyword>
<reference evidence="3" key="1">
    <citation type="journal article" date="2014" name="Int. J. Syst. Evol. Microbiol.">
        <title>Complete genome sequence of Corynebacterium casei LMG S-19264T (=DSM 44701T), isolated from a smear-ripened cheese.</title>
        <authorList>
            <consortium name="US DOE Joint Genome Institute (JGI-PGF)"/>
            <person name="Walter F."/>
            <person name="Albersmeier A."/>
            <person name="Kalinowski J."/>
            <person name="Ruckert C."/>
        </authorList>
    </citation>
    <scope>NUCLEOTIDE SEQUENCE</scope>
    <source>
        <strain evidence="3">CGMCC 1.15448</strain>
    </source>
</reference>
<proteinExistence type="inferred from homology"/>
<dbReference type="AlphaFoldDB" id="A0A8J2UEQ2"/>
<evidence type="ECO:0000256" key="1">
    <source>
        <dbReference type="ARBA" id="ARBA00008950"/>
    </source>
</evidence>
<dbReference type="Pfam" id="PF12850">
    <property type="entry name" value="Metallophos_2"/>
    <property type="match status" value="1"/>
</dbReference>
<dbReference type="RefSeq" id="WP_188933684.1">
    <property type="nucleotide sequence ID" value="NZ_BMJC01000003.1"/>
</dbReference>
<dbReference type="SUPFAM" id="SSF56300">
    <property type="entry name" value="Metallo-dependent phosphatases"/>
    <property type="match status" value="1"/>
</dbReference>